<dbReference type="STRING" id="1210089.GCA_001613165_04647"/>
<dbReference type="PROSITE" id="PS00041">
    <property type="entry name" value="HTH_ARAC_FAMILY_1"/>
    <property type="match status" value="1"/>
</dbReference>
<keyword evidence="1" id="KW-0805">Transcription regulation</keyword>
<dbReference type="InterPro" id="IPR009057">
    <property type="entry name" value="Homeodomain-like_sf"/>
</dbReference>
<dbReference type="Proteomes" id="UP000255355">
    <property type="component" value="Unassembled WGS sequence"/>
</dbReference>
<reference evidence="5 6" key="1">
    <citation type="submission" date="2018-07" db="EMBL/GenBank/DDBJ databases">
        <title>Genomic Encyclopedia of Type Strains, Phase IV (KMG-IV): sequencing the most valuable type-strain genomes for metagenomic binning, comparative biology and taxonomic classification.</title>
        <authorList>
            <person name="Goeker M."/>
        </authorList>
    </citation>
    <scope>NUCLEOTIDE SEQUENCE [LARGE SCALE GENOMIC DNA]</scope>
    <source>
        <strain evidence="5 6">DSM 44952</strain>
    </source>
</reference>
<dbReference type="SUPFAM" id="SSF46689">
    <property type="entry name" value="Homeodomain-like"/>
    <property type="match status" value="2"/>
</dbReference>
<protein>
    <submittedName>
        <fullName evidence="5">AraC-like DNA-binding protein</fullName>
    </submittedName>
</protein>
<evidence type="ECO:0000313" key="6">
    <source>
        <dbReference type="Proteomes" id="UP000255355"/>
    </source>
</evidence>
<dbReference type="InterPro" id="IPR018060">
    <property type="entry name" value="HTH_AraC"/>
</dbReference>
<dbReference type="Pfam" id="PF12833">
    <property type="entry name" value="HTH_18"/>
    <property type="match status" value="1"/>
</dbReference>
<evidence type="ECO:0000256" key="3">
    <source>
        <dbReference type="ARBA" id="ARBA00023163"/>
    </source>
</evidence>
<dbReference type="PROSITE" id="PS01124">
    <property type="entry name" value="HTH_ARAC_FAMILY_2"/>
    <property type="match status" value="1"/>
</dbReference>
<dbReference type="GO" id="GO:0043565">
    <property type="term" value="F:sequence-specific DNA binding"/>
    <property type="evidence" value="ECO:0007669"/>
    <property type="project" value="InterPro"/>
</dbReference>
<dbReference type="PANTHER" id="PTHR46796:SF13">
    <property type="entry name" value="HTH-TYPE TRANSCRIPTIONAL ACTIVATOR RHAS"/>
    <property type="match status" value="1"/>
</dbReference>
<dbReference type="EMBL" id="QQAZ01000001">
    <property type="protein sequence ID" value="RDI55526.1"/>
    <property type="molecule type" value="Genomic_DNA"/>
</dbReference>
<dbReference type="Pfam" id="PF12852">
    <property type="entry name" value="Cupin_6"/>
    <property type="match status" value="1"/>
</dbReference>
<comment type="caution">
    <text evidence="5">The sequence shown here is derived from an EMBL/GenBank/DDBJ whole genome shotgun (WGS) entry which is preliminary data.</text>
</comment>
<evidence type="ECO:0000256" key="2">
    <source>
        <dbReference type="ARBA" id="ARBA00023125"/>
    </source>
</evidence>
<keyword evidence="6" id="KW-1185">Reference proteome</keyword>
<evidence type="ECO:0000259" key="4">
    <source>
        <dbReference type="PROSITE" id="PS01124"/>
    </source>
</evidence>
<dbReference type="InterPro" id="IPR032783">
    <property type="entry name" value="AraC_lig"/>
</dbReference>
<dbReference type="SMART" id="SM00342">
    <property type="entry name" value="HTH_ARAC"/>
    <property type="match status" value="1"/>
</dbReference>
<organism evidence="5 6">
    <name type="scientific">Nocardia mexicana</name>
    <dbReference type="NCBI Taxonomy" id="279262"/>
    <lineage>
        <taxon>Bacteria</taxon>
        <taxon>Bacillati</taxon>
        <taxon>Actinomycetota</taxon>
        <taxon>Actinomycetes</taxon>
        <taxon>Mycobacteriales</taxon>
        <taxon>Nocardiaceae</taxon>
        <taxon>Nocardia</taxon>
    </lineage>
</organism>
<sequence>MLQGIRAQGSLLWRADRQAPWSWLADRAAPLTLYAVLHGHAWLSRDGRANELVAGDIALIRGAGPHVLGDAPDSPPQVRIHAGETCTALRAPTAGHGGRAVVIAGTYGSIDIAGRRLLDSLPEYVCVTAGSGASPAALALLDEEIEHIGPGRQAVRDRLLDLLLAHTLRAWLAGAEPDSPGWHAALRDPVVARILHAIHSSPGHPWTADSLAAHAAVSRATLYRRFTALFGESPLSYLTGRRMTLAADLLARGETVTAVARKVGYRNPFAFSTAFRRHHGKPPSDLHPAP</sequence>
<dbReference type="Gene3D" id="1.10.10.60">
    <property type="entry name" value="Homeodomain-like"/>
    <property type="match status" value="1"/>
</dbReference>
<dbReference type="AlphaFoldDB" id="A0A370HFF9"/>
<gene>
    <name evidence="5" type="ORF">DFR68_101359</name>
</gene>
<dbReference type="GO" id="GO:0003700">
    <property type="term" value="F:DNA-binding transcription factor activity"/>
    <property type="evidence" value="ECO:0007669"/>
    <property type="project" value="InterPro"/>
</dbReference>
<dbReference type="PANTHER" id="PTHR46796">
    <property type="entry name" value="HTH-TYPE TRANSCRIPTIONAL ACTIVATOR RHAS-RELATED"/>
    <property type="match status" value="1"/>
</dbReference>
<proteinExistence type="predicted"/>
<accession>A0A370HFF9</accession>
<keyword evidence="3" id="KW-0804">Transcription</keyword>
<evidence type="ECO:0000313" key="5">
    <source>
        <dbReference type="EMBL" id="RDI55526.1"/>
    </source>
</evidence>
<dbReference type="InterPro" id="IPR050204">
    <property type="entry name" value="AraC_XylS_family_regulators"/>
</dbReference>
<feature type="domain" description="HTH araC/xylS-type" evidence="4">
    <location>
        <begin position="192"/>
        <end position="289"/>
    </location>
</feature>
<dbReference type="InterPro" id="IPR018062">
    <property type="entry name" value="HTH_AraC-typ_CS"/>
</dbReference>
<name>A0A370HFF9_9NOCA</name>
<evidence type="ECO:0000256" key="1">
    <source>
        <dbReference type="ARBA" id="ARBA00023015"/>
    </source>
</evidence>
<keyword evidence="2 5" id="KW-0238">DNA-binding</keyword>